<dbReference type="Proteomes" id="UP000004947">
    <property type="component" value="Unassembled WGS sequence"/>
</dbReference>
<dbReference type="InterPro" id="IPR001482">
    <property type="entry name" value="T2SS/T4SS_dom"/>
</dbReference>
<comment type="similarity">
    <text evidence="1">Belongs to the GSP E family.</text>
</comment>
<dbReference type="RefSeq" id="WP_007281159.1">
    <property type="nucleotide sequence ID" value="NZ_ABCK01000038.1"/>
</dbReference>
<evidence type="ECO:0000256" key="1">
    <source>
        <dbReference type="ARBA" id="ARBA00006611"/>
    </source>
</evidence>
<dbReference type="Pfam" id="PF00437">
    <property type="entry name" value="T2SSE"/>
    <property type="match status" value="1"/>
</dbReference>
<dbReference type="eggNOG" id="COG2805">
    <property type="taxonomic scope" value="Bacteria"/>
</dbReference>
<reference evidence="3 4" key="1">
    <citation type="journal article" date="2010" name="J. Bacteriol.">
        <title>Genome sequence of Lentisphaera araneosa HTCC2155T, the type species of the order Lentisphaerales in the phylum Lentisphaerae.</title>
        <authorList>
            <person name="Thrash J.C."/>
            <person name="Cho J.C."/>
            <person name="Vergin K.L."/>
            <person name="Morris R.M."/>
            <person name="Giovannoni S.J."/>
        </authorList>
    </citation>
    <scope>NUCLEOTIDE SEQUENCE [LARGE SCALE GENOMIC DNA]</scope>
    <source>
        <strain evidence="3 4">HTCC2155</strain>
    </source>
</reference>
<dbReference type="GO" id="GO:0016887">
    <property type="term" value="F:ATP hydrolysis activity"/>
    <property type="evidence" value="ECO:0007669"/>
    <property type="project" value="InterPro"/>
</dbReference>
<dbReference type="AlphaFoldDB" id="A6DTL1"/>
<comment type="caution">
    <text evidence="3">The sequence shown here is derived from an EMBL/GenBank/DDBJ whole genome shotgun (WGS) entry which is preliminary data.</text>
</comment>
<dbReference type="InterPro" id="IPR050921">
    <property type="entry name" value="T4SS_GSP_E_ATPase"/>
</dbReference>
<dbReference type="OrthoDB" id="9805147at2"/>
<dbReference type="PROSITE" id="PS00662">
    <property type="entry name" value="T2SP_E"/>
    <property type="match status" value="1"/>
</dbReference>
<dbReference type="InterPro" id="IPR027417">
    <property type="entry name" value="P-loop_NTPase"/>
</dbReference>
<dbReference type="Gene3D" id="3.40.50.300">
    <property type="entry name" value="P-loop containing nucleotide triphosphate hydrolases"/>
    <property type="match status" value="1"/>
</dbReference>
<dbReference type="CDD" id="cd01131">
    <property type="entry name" value="PilT"/>
    <property type="match status" value="1"/>
</dbReference>
<accession>A6DTL1</accession>
<dbReference type="PANTHER" id="PTHR30486:SF12">
    <property type="entry name" value="TYPE IV PILUS ATPASE PILU"/>
    <property type="match status" value="1"/>
</dbReference>
<dbReference type="EMBL" id="ABCK01000038">
    <property type="protein sequence ID" value="EDM25050.1"/>
    <property type="molecule type" value="Genomic_DNA"/>
</dbReference>
<gene>
    <name evidence="3" type="ORF">LNTAR_01852</name>
</gene>
<dbReference type="Gene3D" id="3.30.450.90">
    <property type="match status" value="1"/>
</dbReference>
<sequence>MPTSKLNSILVTGVQEGASDWHIREGSPVALRVHGGLYEISDGFVPDYDFLSSAIVEIAGQKVLDLYLETGDADFAFDEDNAGRFRANIHRQRGLLSMTFRHVKSDVPPLEALGLPEIILKIAEYERGIILVTGTTGSGKSTTMACMLEHMNTNMNRHIITVEDPIEYNFKDKNSIFEQREVGIDTVSFGAALKYALRQDPDVIVVGEMRDVTSIESALHAADTGHMVISTLHTANAGQSITRLLDTFPATAREALRKSLAENVAAIVCQRLVPRASGRGMVPCNEVMINTAFIKKLILDDKVDQISGAIAKGSEYGMFTFDQRLLQLVNAGDITEEAAMGFANNPESLQMNLKGIFLSAD</sequence>
<evidence type="ECO:0000313" key="3">
    <source>
        <dbReference type="EMBL" id="EDM25050.1"/>
    </source>
</evidence>
<feature type="domain" description="Bacterial type II secretion system protein E" evidence="2">
    <location>
        <begin position="197"/>
        <end position="211"/>
    </location>
</feature>
<dbReference type="SUPFAM" id="SSF52540">
    <property type="entry name" value="P-loop containing nucleoside triphosphate hydrolases"/>
    <property type="match status" value="1"/>
</dbReference>
<organism evidence="3 4">
    <name type="scientific">Lentisphaera araneosa HTCC2155</name>
    <dbReference type="NCBI Taxonomy" id="313628"/>
    <lineage>
        <taxon>Bacteria</taxon>
        <taxon>Pseudomonadati</taxon>
        <taxon>Lentisphaerota</taxon>
        <taxon>Lentisphaeria</taxon>
        <taxon>Lentisphaerales</taxon>
        <taxon>Lentisphaeraceae</taxon>
        <taxon>Lentisphaera</taxon>
    </lineage>
</organism>
<evidence type="ECO:0000259" key="2">
    <source>
        <dbReference type="PROSITE" id="PS00662"/>
    </source>
</evidence>
<dbReference type="PANTHER" id="PTHR30486">
    <property type="entry name" value="TWITCHING MOTILITY PROTEIN PILT"/>
    <property type="match status" value="1"/>
</dbReference>
<dbReference type="NCBIfam" id="TIGR01420">
    <property type="entry name" value="pilT_fam"/>
    <property type="match status" value="1"/>
</dbReference>
<dbReference type="InterPro" id="IPR006321">
    <property type="entry name" value="PilT/PilU"/>
</dbReference>
<name>A6DTL1_9BACT</name>
<proteinExistence type="inferred from homology"/>
<keyword evidence="4" id="KW-1185">Reference proteome</keyword>
<evidence type="ECO:0000313" key="4">
    <source>
        <dbReference type="Proteomes" id="UP000004947"/>
    </source>
</evidence>
<dbReference type="STRING" id="313628.LNTAR_01852"/>
<protein>
    <submittedName>
        <fullName evidence="3">Twitching motility protein</fullName>
    </submittedName>
</protein>
<dbReference type="GO" id="GO:0005524">
    <property type="term" value="F:ATP binding"/>
    <property type="evidence" value="ECO:0007669"/>
    <property type="project" value="InterPro"/>
</dbReference>